<dbReference type="AlphaFoldDB" id="A0A5C3NRF1"/>
<proteinExistence type="predicted"/>
<gene>
    <name evidence="1" type="ORF">K466DRAFT_569924</name>
</gene>
<keyword evidence="2" id="KW-1185">Reference proteome</keyword>
<sequence length="196" mass="21587">MLSIVVNQRIWPRYLVLLADDAAAAKDRWGSANLDIRGADAYIWESMTEGCEMVTYHASSKVREYGESVGNKRVELRISQGGDRQGGRVGRVCAAMPADVHDGRNIQEGDQQWQVLSSQEHDRGMLGTGREGASEGSTDWWQAASRSQTMRATLVWRIMATYQLGGRTEGKDFRAHSTKASSIAYLSAKSGSNSID</sequence>
<evidence type="ECO:0000313" key="1">
    <source>
        <dbReference type="EMBL" id="TFK79964.1"/>
    </source>
</evidence>
<dbReference type="InParanoid" id="A0A5C3NRF1"/>
<dbReference type="Proteomes" id="UP000308197">
    <property type="component" value="Unassembled WGS sequence"/>
</dbReference>
<protein>
    <submittedName>
        <fullName evidence="1">Uncharacterized protein</fullName>
    </submittedName>
</protein>
<name>A0A5C3NRF1_9APHY</name>
<organism evidence="1 2">
    <name type="scientific">Polyporus arcularius HHB13444</name>
    <dbReference type="NCBI Taxonomy" id="1314778"/>
    <lineage>
        <taxon>Eukaryota</taxon>
        <taxon>Fungi</taxon>
        <taxon>Dikarya</taxon>
        <taxon>Basidiomycota</taxon>
        <taxon>Agaricomycotina</taxon>
        <taxon>Agaricomycetes</taxon>
        <taxon>Polyporales</taxon>
        <taxon>Polyporaceae</taxon>
        <taxon>Polyporus</taxon>
    </lineage>
</organism>
<dbReference type="EMBL" id="ML211881">
    <property type="protein sequence ID" value="TFK79964.1"/>
    <property type="molecule type" value="Genomic_DNA"/>
</dbReference>
<accession>A0A5C3NRF1</accession>
<reference evidence="1 2" key="1">
    <citation type="journal article" date="2019" name="Nat. Ecol. Evol.">
        <title>Megaphylogeny resolves global patterns of mushroom evolution.</title>
        <authorList>
            <person name="Varga T."/>
            <person name="Krizsan K."/>
            <person name="Foldi C."/>
            <person name="Dima B."/>
            <person name="Sanchez-Garcia M."/>
            <person name="Sanchez-Ramirez S."/>
            <person name="Szollosi G.J."/>
            <person name="Szarkandi J.G."/>
            <person name="Papp V."/>
            <person name="Albert L."/>
            <person name="Andreopoulos W."/>
            <person name="Angelini C."/>
            <person name="Antonin V."/>
            <person name="Barry K.W."/>
            <person name="Bougher N.L."/>
            <person name="Buchanan P."/>
            <person name="Buyck B."/>
            <person name="Bense V."/>
            <person name="Catcheside P."/>
            <person name="Chovatia M."/>
            <person name="Cooper J."/>
            <person name="Damon W."/>
            <person name="Desjardin D."/>
            <person name="Finy P."/>
            <person name="Geml J."/>
            <person name="Haridas S."/>
            <person name="Hughes K."/>
            <person name="Justo A."/>
            <person name="Karasinski D."/>
            <person name="Kautmanova I."/>
            <person name="Kiss B."/>
            <person name="Kocsube S."/>
            <person name="Kotiranta H."/>
            <person name="LaButti K.M."/>
            <person name="Lechner B.E."/>
            <person name="Liimatainen K."/>
            <person name="Lipzen A."/>
            <person name="Lukacs Z."/>
            <person name="Mihaltcheva S."/>
            <person name="Morgado L.N."/>
            <person name="Niskanen T."/>
            <person name="Noordeloos M.E."/>
            <person name="Ohm R.A."/>
            <person name="Ortiz-Santana B."/>
            <person name="Ovrebo C."/>
            <person name="Racz N."/>
            <person name="Riley R."/>
            <person name="Savchenko A."/>
            <person name="Shiryaev A."/>
            <person name="Soop K."/>
            <person name="Spirin V."/>
            <person name="Szebenyi C."/>
            <person name="Tomsovsky M."/>
            <person name="Tulloss R.E."/>
            <person name="Uehling J."/>
            <person name="Grigoriev I.V."/>
            <person name="Vagvolgyi C."/>
            <person name="Papp T."/>
            <person name="Martin F.M."/>
            <person name="Miettinen O."/>
            <person name="Hibbett D.S."/>
            <person name="Nagy L.G."/>
        </authorList>
    </citation>
    <scope>NUCLEOTIDE SEQUENCE [LARGE SCALE GENOMIC DNA]</scope>
    <source>
        <strain evidence="1 2">HHB13444</strain>
    </source>
</reference>
<evidence type="ECO:0000313" key="2">
    <source>
        <dbReference type="Proteomes" id="UP000308197"/>
    </source>
</evidence>